<dbReference type="Proteomes" id="UP000792457">
    <property type="component" value="Unassembled WGS sequence"/>
</dbReference>
<keyword evidence="2" id="KW-1133">Transmembrane helix</keyword>
<evidence type="ECO:0000313" key="3">
    <source>
        <dbReference type="EMBL" id="KAG8230975.1"/>
    </source>
</evidence>
<dbReference type="EMBL" id="KZ308520">
    <property type="protein sequence ID" value="KAG8230975.1"/>
    <property type="molecule type" value="Genomic_DNA"/>
</dbReference>
<keyword evidence="4" id="KW-1185">Reference proteome</keyword>
<organism evidence="3 4">
    <name type="scientific">Ladona fulva</name>
    <name type="common">Scarce chaser dragonfly</name>
    <name type="synonym">Libellula fulva</name>
    <dbReference type="NCBI Taxonomy" id="123851"/>
    <lineage>
        <taxon>Eukaryota</taxon>
        <taxon>Metazoa</taxon>
        <taxon>Ecdysozoa</taxon>
        <taxon>Arthropoda</taxon>
        <taxon>Hexapoda</taxon>
        <taxon>Insecta</taxon>
        <taxon>Pterygota</taxon>
        <taxon>Palaeoptera</taxon>
        <taxon>Odonata</taxon>
        <taxon>Epiprocta</taxon>
        <taxon>Anisoptera</taxon>
        <taxon>Libelluloidea</taxon>
        <taxon>Libellulidae</taxon>
        <taxon>Ladona</taxon>
    </lineage>
</organism>
<keyword evidence="2" id="KW-0472">Membrane</keyword>
<reference evidence="3" key="1">
    <citation type="submission" date="2013-04" db="EMBL/GenBank/DDBJ databases">
        <authorList>
            <person name="Qu J."/>
            <person name="Murali S.C."/>
            <person name="Bandaranaike D."/>
            <person name="Bellair M."/>
            <person name="Blankenburg K."/>
            <person name="Chao H."/>
            <person name="Dinh H."/>
            <person name="Doddapaneni H."/>
            <person name="Downs B."/>
            <person name="Dugan-Rocha S."/>
            <person name="Elkadiri S."/>
            <person name="Gnanaolivu R.D."/>
            <person name="Hernandez B."/>
            <person name="Javaid M."/>
            <person name="Jayaseelan J.C."/>
            <person name="Lee S."/>
            <person name="Li M."/>
            <person name="Ming W."/>
            <person name="Munidasa M."/>
            <person name="Muniz J."/>
            <person name="Nguyen L."/>
            <person name="Ongeri F."/>
            <person name="Osuji N."/>
            <person name="Pu L.-L."/>
            <person name="Puazo M."/>
            <person name="Qu C."/>
            <person name="Quiroz J."/>
            <person name="Raj R."/>
            <person name="Weissenberger G."/>
            <person name="Xin Y."/>
            <person name="Zou X."/>
            <person name="Han Y."/>
            <person name="Richards S."/>
            <person name="Worley K."/>
            <person name="Muzny D."/>
            <person name="Gibbs R."/>
        </authorList>
    </citation>
    <scope>NUCLEOTIDE SEQUENCE</scope>
    <source>
        <strain evidence="3">Sampled in the wild</strain>
    </source>
</reference>
<sequence length="109" mass="12004">MAPLQDHLPLRNRRLPSPLDPRVHYRQPNGPRVSGGAAAAASFSLTREQMSSTEVLAERGAQDAESASGTCRKQRVVMVGWDRPRSILFGLLALSFILWAAIYFPVTTN</sequence>
<evidence type="ECO:0000256" key="2">
    <source>
        <dbReference type="SAM" id="Phobius"/>
    </source>
</evidence>
<feature type="region of interest" description="Disordered" evidence="1">
    <location>
        <begin position="1"/>
        <end position="38"/>
    </location>
</feature>
<dbReference type="AlphaFoldDB" id="A0A8K0P0B2"/>
<accession>A0A8K0P0B2</accession>
<feature type="transmembrane region" description="Helical" evidence="2">
    <location>
        <begin position="87"/>
        <end position="106"/>
    </location>
</feature>
<dbReference type="OrthoDB" id="7597838at2759"/>
<evidence type="ECO:0000256" key="1">
    <source>
        <dbReference type="SAM" id="MobiDB-lite"/>
    </source>
</evidence>
<comment type="caution">
    <text evidence="3">The sequence shown here is derived from an EMBL/GenBank/DDBJ whole genome shotgun (WGS) entry which is preliminary data.</text>
</comment>
<gene>
    <name evidence="3" type="ORF">J437_LFUL003933</name>
</gene>
<reference evidence="3" key="2">
    <citation type="submission" date="2017-10" db="EMBL/GenBank/DDBJ databases">
        <title>Ladona fulva Genome sequencing and assembly.</title>
        <authorList>
            <person name="Murali S."/>
            <person name="Richards S."/>
            <person name="Bandaranaike D."/>
            <person name="Bellair M."/>
            <person name="Blankenburg K."/>
            <person name="Chao H."/>
            <person name="Dinh H."/>
            <person name="Doddapaneni H."/>
            <person name="Dugan-Rocha S."/>
            <person name="Elkadiri S."/>
            <person name="Gnanaolivu R."/>
            <person name="Hernandez B."/>
            <person name="Skinner E."/>
            <person name="Javaid M."/>
            <person name="Lee S."/>
            <person name="Li M."/>
            <person name="Ming W."/>
            <person name="Munidasa M."/>
            <person name="Muniz J."/>
            <person name="Nguyen L."/>
            <person name="Hughes D."/>
            <person name="Osuji N."/>
            <person name="Pu L.-L."/>
            <person name="Puazo M."/>
            <person name="Qu C."/>
            <person name="Quiroz J."/>
            <person name="Raj R."/>
            <person name="Weissenberger G."/>
            <person name="Xin Y."/>
            <person name="Zou X."/>
            <person name="Han Y."/>
            <person name="Worley K."/>
            <person name="Muzny D."/>
            <person name="Gibbs R."/>
        </authorList>
    </citation>
    <scope>NUCLEOTIDE SEQUENCE</scope>
    <source>
        <strain evidence="3">Sampled in the wild</strain>
    </source>
</reference>
<evidence type="ECO:0000313" key="4">
    <source>
        <dbReference type="Proteomes" id="UP000792457"/>
    </source>
</evidence>
<protein>
    <submittedName>
        <fullName evidence="3">Uncharacterized protein</fullName>
    </submittedName>
</protein>
<name>A0A8K0P0B2_LADFU</name>
<keyword evidence="2" id="KW-0812">Transmembrane</keyword>
<proteinExistence type="predicted"/>